<sequence>MYILAFGQRRNIYLDSFDNSRPFDYRPFVINWCLNVRVLDGKSVSEKESLLAEWLYSQGKGRYFRCGQQEQLVHYLTTACPISPRASIEDQVRLSRVLLQQRRHQRELEEPGSDLTRQEEVGEEEDAQSSNLVLEPPDPQVSSVQAPPWARVPACRPALNENTHRLSDDMKLQDVSGDEAVSSNSTKLLEGESRYIPLSTDLECSPLKPLNLESLMLSSTGSDNTARHIDLEKSVEEESSNLKKKIFAKMAGDIQVNVVHGVTTRTGTSRSRSESSSASTPSTTPTNSPQRHTRRKRRSRETDELRKKAATKIQSAFRGYLTRHKNPFALEIRQEIRARRSESHIRALNQSHQANQETKIQLQKLAKDVNELKHWKAKVAQSIDATTLADTLDSVAGSDSQASSVLTCRLDEMAKQMENMRQEMDRLRSIVKKQDPNENEEPTQVTSVRTSVCLSLDIASLPPEPSNPTNLKVLAESATTATISWDGVSISGDEFFGYRIYINDKILFAKVPEAEITCLEPQVTYRVCVRALTACGESAPSNFVFIHKREDKPKRQRSLSEKDTSGNSGGSNRPGNRTIPLVNSGRLSEGSKPSEGQQHSIGNIEKIQSSEKTVKEDSGIFTMPVESSKRRQMPTEPNVPPAKAKLPVAINITGRSSRSSNSNVPFKTYEKPDGGSSLSVPGMANNQSSPIQQLHALSQQMEKKKIVSNVSPKPSEAGPKGSKSRRGDDSPSRKPISSKDDWKKAKKPDLGETYTIDQSIESKTGKKRPTSARPTNDAQAPTPPSNSPPKVRSRSVSVESKLSKEGRSSSLDRNSNERRSMKDRSRSKSRSNSVSRIVNSGKWKSEIMQEVEKRINKKSNCAEYDPERKLPPSAPKEENSPEVSCPLKRTGSLNESLLRKLRRRVEETAQMPTNYYPLIVENKKTLTSRSMAVTQNKLRLSAVGLKVWSSINKTMSPN</sequence>
<evidence type="ECO:0000259" key="3">
    <source>
        <dbReference type="PROSITE" id="PS50853"/>
    </source>
</evidence>
<feature type="region of interest" description="Disordered" evidence="2">
    <location>
        <begin position="103"/>
        <end position="147"/>
    </location>
</feature>
<feature type="compositionally biased region" description="Basic and acidic residues" evidence="2">
    <location>
        <begin position="547"/>
        <end position="564"/>
    </location>
</feature>
<dbReference type="CDD" id="cd00063">
    <property type="entry name" value="FN3"/>
    <property type="match status" value="1"/>
</dbReference>
<evidence type="ECO:0000313" key="5">
    <source>
        <dbReference type="Proteomes" id="UP000549394"/>
    </source>
</evidence>
<comment type="caution">
    <text evidence="4">The sequence shown here is derived from an EMBL/GenBank/DDBJ whole genome shotgun (WGS) entry which is preliminary data.</text>
</comment>
<dbReference type="InterPro" id="IPR036116">
    <property type="entry name" value="FN3_sf"/>
</dbReference>
<keyword evidence="1" id="KW-0175">Coiled coil</keyword>
<dbReference type="InterPro" id="IPR003961">
    <property type="entry name" value="FN3_dom"/>
</dbReference>
<reference evidence="4 5" key="1">
    <citation type="submission" date="2020-08" db="EMBL/GenBank/DDBJ databases">
        <authorList>
            <person name="Hejnol A."/>
        </authorList>
    </citation>
    <scope>NUCLEOTIDE SEQUENCE [LARGE SCALE GENOMIC DNA]</scope>
</reference>
<dbReference type="Gene3D" id="2.60.40.10">
    <property type="entry name" value="Immunoglobulins"/>
    <property type="match status" value="1"/>
</dbReference>
<dbReference type="SMART" id="SM00060">
    <property type="entry name" value="FN3"/>
    <property type="match status" value="1"/>
</dbReference>
<evidence type="ECO:0000256" key="1">
    <source>
        <dbReference type="SAM" id="Coils"/>
    </source>
</evidence>
<dbReference type="PROSITE" id="PS50853">
    <property type="entry name" value="FN3"/>
    <property type="match status" value="1"/>
</dbReference>
<dbReference type="Pfam" id="PF00612">
    <property type="entry name" value="IQ"/>
    <property type="match status" value="1"/>
</dbReference>
<gene>
    <name evidence="4" type="ORF">DGYR_LOCUS7510</name>
</gene>
<feature type="region of interest" description="Disordered" evidence="2">
    <location>
        <begin position="855"/>
        <end position="888"/>
    </location>
</feature>
<feature type="region of interest" description="Disordered" evidence="2">
    <location>
        <begin position="546"/>
        <end position="837"/>
    </location>
</feature>
<feature type="region of interest" description="Disordered" evidence="2">
    <location>
        <begin position="263"/>
        <end position="309"/>
    </location>
</feature>
<feature type="compositionally biased region" description="Basic and acidic residues" evidence="2">
    <location>
        <begin position="725"/>
        <end position="750"/>
    </location>
</feature>
<dbReference type="InterPro" id="IPR000048">
    <property type="entry name" value="IQ_motif_EF-hand-BS"/>
</dbReference>
<dbReference type="SUPFAM" id="SSF49265">
    <property type="entry name" value="Fibronectin type III"/>
    <property type="match status" value="1"/>
</dbReference>
<dbReference type="SMART" id="SM00015">
    <property type="entry name" value="IQ"/>
    <property type="match status" value="1"/>
</dbReference>
<organism evidence="4 5">
    <name type="scientific">Dimorphilus gyrociliatus</name>
    <dbReference type="NCBI Taxonomy" id="2664684"/>
    <lineage>
        <taxon>Eukaryota</taxon>
        <taxon>Metazoa</taxon>
        <taxon>Spiralia</taxon>
        <taxon>Lophotrochozoa</taxon>
        <taxon>Annelida</taxon>
        <taxon>Polychaeta</taxon>
        <taxon>Polychaeta incertae sedis</taxon>
        <taxon>Dinophilidae</taxon>
        <taxon>Dimorphilus</taxon>
    </lineage>
</organism>
<feature type="compositionally biased region" description="Basic and acidic residues" evidence="2">
    <location>
        <begin position="865"/>
        <end position="879"/>
    </location>
</feature>
<name>A0A7I8VU39_9ANNE</name>
<protein>
    <submittedName>
        <fullName evidence="4">DgyrCDS7871</fullName>
    </submittedName>
</protein>
<dbReference type="OrthoDB" id="5954088at2759"/>
<dbReference type="AlphaFoldDB" id="A0A7I8VU39"/>
<feature type="compositionally biased region" description="Polar residues" evidence="2">
    <location>
        <begin position="594"/>
        <end position="607"/>
    </location>
</feature>
<evidence type="ECO:0000256" key="2">
    <source>
        <dbReference type="SAM" id="MobiDB-lite"/>
    </source>
</evidence>
<dbReference type="CDD" id="cd23767">
    <property type="entry name" value="IQCD"/>
    <property type="match status" value="1"/>
</dbReference>
<dbReference type="Pfam" id="PF00041">
    <property type="entry name" value="fn3"/>
    <property type="match status" value="1"/>
</dbReference>
<feature type="compositionally biased region" description="Basic and acidic residues" evidence="2">
    <location>
        <begin position="814"/>
        <end position="826"/>
    </location>
</feature>
<feature type="domain" description="Fibronectin type-III" evidence="3">
    <location>
        <begin position="467"/>
        <end position="551"/>
    </location>
</feature>
<evidence type="ECO:0000313" key="4">
    <source>
        <dbReference type="EMBL" id="CAD5119238.1"/>
    </source>
</evidence>
<keyword evidence="5" id="KW-1185">Reference proteome</keyword>
<feature type="compositionally biased region" description="Basic and acidic residues" evidence="2">
    <location>
        <begin position="608"/>
        <end position="618"/>
    </location>
</feature>
<feature type="compositionally biased region" description="Low complexity" evidence="2">
    <location>
        <begin position="263"/>
        <end position="289"/>
    </location>
</feature>
<dbReference type="Proteomes" id="UP000549394">
    <property type="component" value="Unassembled WGS sequence"/>
</dbReference>
<dbReference type="EMBL" id="CAJFCJ010000009">
    <property type="protein sequence ID" value="CAD5119238.1"/>
    <property type="molecule type" value="Genomic_DNA"/>
</dbReference>
<feature type="compositionally biased region" description="Polar residues" evidence="2">
    <location>
        <begin position="676"/>
        <end position="700"/>
    </location>
</feature>
<feature type="compositionally biased region" description="Polar residues" evidence="2">
    <location>
        <begin position="653"/>
        <end position="665"/>
    </location>
</feature>
<feature type="coiled-coil region" evidence="1">
    <location>
        <begin position="403"/>
        <end position="430"/>
    </location>
</feature>
<dbReference type="PROSITE" id="PS50096">
    <property type="entry name" value="IQ"/>
    <property type="match status" value="1"/>
</dbReference>
<feature type="compositionally biased region" description="Low complexity" evidence="2">
    <location>
        <begin position="788"/>
        <end position="800"/>
    </location>
</feature>
<accession>A0A7I8VU39</accession>
<proteinExistence type="predicted"/>
<dbReference type="InterPro" id="IPR013783">
    <property type="entry name" value="Ig-like_fold"/>
</dbReference>
<dbReference type="Gene3D" id="1.20.5.190">
    <property type="match status" value="1"/>
</dbReference>